<reference evidence="3 4" key="1">
    <citation type="journal article" date="2012" name="BMC Genomics">
        <title>Comparative genomic analysis of human infective Trypanosoma cruzi lineages with the bat-restricted subspecies T. cruzi marinkellei.</title>
        <authorList>
            <person name="Franzen O."/>
            <person name="Talavera-Lopez C."/>
            <person name="Ochaya S."/>
            <person name="Butler C.E."/>
            <person name="Messenger L.A."/>
            <person name="Lewis M.D."/>
            <person name="Llewellyn M.S."/>
            <person name="Marinkelle C.J."/>
            <person name="Tyler K.M."/>
            <person name="Miles M.A."/>
            <person name="Andersson B."/>
        </authorList>
    </citation>
    <scope>NUCLEOTIDE SEQUENCE [LARGE SCALE GENOMIC DNA]</scope>
    <source>
        <strain evidence="3 4">B7</strain>
    </source>
</reference>
<dbReference type="Pfam" id="PF04037">
    <property type="entry name" value="DUF382"/>
    <property type="match status" value="1"/>
</dbReference>
<dbReference type="InterPro" id="IPR006568">
    <property type="entry name" value="PSP_pro-rich"/>
</dbReference>
<dbReference type="PANTHER" id="PTHR12785:SF6">
    <property type="entry name" value="SPLICING FACTOR 3B SUBUNIT 2"/>
    <property type="match status" value="1"/>
</dbReference>
<feature type="region of interest" description="Disordered" evidence="1">
    <location>
        <begin position="48"/>
        <end position="111"/>
    </location>
</feature>
<dbReference type="InterPro" id="IPR052584">
    <property type="entry name" value="U2_snRNP_Complex_Component"/>
</dbReference>
<dbReference type="OrthoDB" id="10260794at2759"/>
<accession>K2PA36</accession>
<feature type="domain" description="PSP proline-rich" evidence="2">
    <location>
        <begin position="246"/>
        <end position="300"/>
    </location>
</feature>
<dbReference type="SMART" id="SM00581">
    <property type="entry name" value="PSP"/>
    <property type="match status" value="1"/>
</dbReference>
<organism evidence="3 4">
    <name type="scientific">Trypanosoma cruzi marinkellei</name>
    <dbReference type="NCBI Taxonomy" id="85056"/>
    <lineage>
        <taxon>Eukaryota</taxon>
        <taxon>Discoba</taxon>
        <taxon>Euglenozoa</taxon>
        <taxon>Kinetoplastea</taxon>
        <taxon>Metakinetoplastina</taxon>
        <taxon>Trypanosomatida</taxon>
        <taxon>Trypanosomatidae</taxon>
        <taxon>Trypanosoma</taxon>
        <taxon>Schizotrypanum</taxon>
    </lineage>
</organism>
<dbReference type="PANTHER" id="PTHR12785">
    <property type="entry name" value="SPLICING FACTOR 3B"/>
    <property type="match status" value="1"/>
</dbReference>
<dbReference type="Proteomes" id="UP000007350">
    <property type="component" value="Unassembled WGS sequence"/>
</dbReference>
<proteinExistence type="predicted"/>
<keyword evidence="4" id="KW-1185">Reference proteome</keyword>
<feature type="region of interest" description="Disordered" evidence="1">
    <location>
        <begin position="434"/>
        <end position="463"/>
    </location>
</feature>
<evidence type="ECO:0000313" key="4">
    <source>
        <dbReference type="Proteomes" id="UP000007350"/>
    </source>
</evidence>
<evidence type="ECO:0000313" key="3">
    <source>
        <dbReference type="EMBL" id="EKF37962.1"/>
    </source>
</evidence>
<evidence type="ECO:0000259" key="2">
    <source>
        <dbReference type="SMART" id="SM00581"/>
    </source>
</evidence>
<dbReference type="EMBL" id="AHKC01008086">
    <property type="protein sequence ID" value="EKF37962.1"/>
    <property type="molecule type" value="Genomic_DNA"/>
</dbReference>
<comment type="caution">
    <text evidence="3">The sequence shown here is derived from an EMBL/GenBank/DDBJ whole genome shotgun (WGS) entry which is preliminary data.</text>
</comment>
<feature type="compositionally biased region" description="Polar residues" evidence="1">
    <location>
        <begin position="435"/>
        <end position="445"/>
    </location>
</feature>
<gene>
    <name evidence="3" type="ORF">MOQ_001831</name>
</gene>
<dbReference type="AlphaFoldDB" id="K2PA36"/>
<sequence length="463" mass="50632">MTLAKKKKLAMRQRREQLKERERLVQASLRSAAAAEAAGDPVEYILPEDDDAMGTAPLSSTTGTPHDAAATSNLNGGSGNGNFDVEDKDRVHLPSVTVNEPTKTAARGSRRRQKIPWESLRLFIAERYGPEVSALVTEHDGNAEDPYFTVFLKSVRRTVPVPRHWNQLRAFLVNQADRERATDLVPPEIAALGVERIRATRDKKANPDQVAFVTCFISGTPLRRKQFYVNLSRFGDIYYEGKWMPKNHHEPGHLSQRLRAALGMGPHSPPPWLYGMQAMRRLPPAYPTIKVPGLNAPIPPGAQWGNGEGQWGQPPRNEKNTFLFPGVMEEVAAEETPPVYWGTVPPLLTSETALQQGSVASPPPMTTTTTATAATKPVVSTKSTITPVPFHPQAYTPVTAARYVASAPQEYVRVQDNTAGATVALGTKLVPKTAALSSSVPTAATSKEPPERRPVPTRPPTKF</sequence>
<evidence type="ECO:0000256" key="1">
    <source>
        <dbReference type="SAM" id="MobiDB-lite"/>
    </source>
</evidence>
<protein>
    <submittedName>
        <fullName evidence="3">Spliceosome-associated protein, putative</fullName>
    </submittedName>
</protein>
<dbReference type="Pfam" id="PF04046">
    <property type="entry name" value="PSP"/>
    <property type="match status" value="1"/>
</dbReference>
<dbReference type="InterPro" id="IPR007180">
    <property type="entry name" value="DUF382"/>
</dbReference>
<name>K2PA36_TRYCR</name>
<dbReference type="GO" id="GO:0005634">
    <property type="term" value="C:nucleus"/>
    <property type="evidence" value="ECO:0007669"/>
    <property type="project" value="InterPro"/>
</dbReference>